<sequence>MSKEDRIDKLLQIDALKRQQANKVTHLLATEIKEKLLGVKILTRQYYEPNHPVENFVILNNSSGRESGEKKEPKTE</sequence>
<organism evidence="1 2">
    <name type="scientific">Tumidithrix elongata BACA0141</name>
    <dbReference type="NCBI Taxonomy" id="2716417"/>
    <lineage>
        <taxon>Bacteria</taxon>
        <taxon>Bacillati</taxon>
        <taxon>Cyanobacteriota</taxon>
        <taxon>Cyanophyceae</taxon>
        <taxon>Pseudanabaenales</taxon>
        <taxon>Pseudanabaenaceae</taxon>
        <taxon>Tumidithrix</taxon>
        <taxon>Tumidithrix elongata</taxon>
    </lineage>
</organism>
<feature type="non-terminal residue" evidence="1">
    <location>
        <position position="76"/>
    </location>
</feature>
<dbReference type="RefSeq" id="WP_330485604.1">
    <property type="nucleotide sequence ID" value="NZ_JAZBJZ010000115.1"/>
</dbReference>
<dbReference type="AlphaFoldDB" id="A0AAW9PVP5"/>
<gene>
    <name evidence="1" type="ORF">V2H45_20690</name>
</gene>
<dbReference type="EMBL" id="JAZBJZ010000115">
    <property type="protein sequence ID" value="MEE3719167.1"/>
    <property type="molecule type" value="Genomic_DNA"/>
</dbReference>
<comment type="caution">
    <text evidence="1">The sequence shown here is derived from an EMBL/GenBank/DDBJ whole genome shotgun (WGS) entry which is preliminary data.</text>
</comment>
<dbReference type="Proteomes" id="UP001333818">
    <property type="component" value="Unassembled WGS sequence"/>
</dbReference>
<evidence type="ECO:0000313" key="2">
    <source>
        <dbReference type="Proteomes" id="UP001333818"/>
    </source>
</evidence>
<keyword evidence="2" id="KW-1185">Reference proteome</keyword>
<proteinExistence type="predicted"/>
<evidence type="ECO:0000313" key="1">
    <source>
        <dbReference type="EMBL" id="MEE3719167.1"/>
    </source>
</evidence>
<protein>
    <submittedName>
        <fullName evidence="1">Uncharacterized protein</fullName>
    </submittedName>
</protein>
<accession>A0AAW9PVP5</accession>
<name>A0AAW9PVP5_9CYAN</name>
<reference evidence="1" key="1">
    <citation type="submission" date="2024-01" db="EMBL/GenBank/DDBJ databases">
        <title>Bank of Algae and Cyanobacteria of the Azores (BACA) strain genomes.</title>
        <authorList>
            <person name="Luz R."/>
            <person name="Cordeiro R."/>
            <person name="Fonseca A."/>
            <person name="Goncalves V."/>
        </authorList>
    </citation>
    <scope>NUCLEOTIDE SEQUENCE</scope>
    <source>
        <strain evidence="1">BACA0141</strain>
    </source>
</reference>